<dbReference type="eggNOG" id="ENOG50315A0">
    <property type="taxonomic scope" value="Bacteria"/>
</dbReference>
<keyword evidence="2" id="KW-1133">Transmembrane helix</keyword>
<protein>
    <submittedName>
        <fullName evidence="3">Uncharacterized protein</fullName>
    </submittedName>
</protein>
<organism evidence="3 4">
    <name type="scientific">Ancylobacter novellus (strain ATCC 8093 / DSM 506 / JCM 20403 / CCM 1077 / IAM 12100 / NBRC 12443 / NCIMB 10456)</name>
    <name type="common">Starkeya novella</name>
    <dbReference type="NCBI Taxonomy" id="639283"/>
    <lineage>
        <taxon>Bacteria</taxon>
        <taxon>Pseudomonadati</taxon>
        <taxon>Pseudomonadota</taxon>
        <taxon>Alphaproteobacteria</taxon>
        <taxon>Hyphomicrobiales</taxon>
        <taxon>Xanthobacteraceae</taxon>
        <taxon>Ancylobacter</taxon>
    </lineage>
</organism>
<evidence type="ECO:0000313" key="4">
    <source>
        <dbReference type="Proteomes" id="UP000006633"/>
    </source>
</evidence>
<feature type="region of interest" description="Disordered" evidence="1">
    <location>
        <begin position="1"/>
        <end position="41"/>
    </location>
</feature>
<keyword evidence="2" id="KW-0812">Transmembrane</keyword>
<evidence type="ECO:0000313" key="3">
    <source>
        <dbReference type="EMBL" id="ADH90122.1"/>
    </source>
</evidence>
<keyword evidence="4" id="KW-1185">Reference proteome</keyword>
<evidence type="ECO:0000256" key="1">
    <source>
        <dbReference type="SAM" id="MobiDB-lite"/>
    </source>
</evidence>
<proteinExistence type="predicted"/>
<dbReference type="KEGG" id="sno:Snov_2835"/>
<keyword evidence="2" id="KW-0472">Membrane</keyword>
<evidence type="ECO:0000256" key="2">
    <source>
        <dbReference type="SAM" id="Phobius"/>
    </source>
</evidence>
<accession>D7A607</accession>
<gene>
    <name evidence="3" type="ordered locus">Snov_2835</name>
</gene>
<name>D7A607_ANCN5</name>
<sequence length="79" mass="8427">MPAAPAHADPHRHPHPHDHAHDHAHVHAHHHSHAEGERHPAARPGFSLLRLSAAQRLAIAVPLAALLWAAALAVIWGGA</sequence>
<feature type="transmembrane region" description="Helical" evidence="2">
    <location>
        <begin position="57"/>
        <end position="76"/>
    </location>
</feature>
<dbReference type="STRING" id="639283.Snov_2835"/>
<dbReference type="EMBL" id="CP002026">
    <property type="protein sequence ID" value="ADH90122.1"/>
    <property type="molecule type" value="Genomic_DNA"/>
</dbReference>
<dbReference type="AlphaFoldDB" id="D7A607"/>
<dbReference type="RefSeq" id="WP_013167626.1">
    <property type="nucleotide sequence ID" value="NC_014217.1"/>
</dbReference>
<reference evidence="3 4" key="1">
    <citation type="journal article" date="2012" name="Stand. Genomic Sci.">
        <title>Complete genome sequence of the facultatively chemolithoautotrophic and methylotrophic alpha Proteobacterium Starkeya novella type strain (ATCC 8093(T)).</title>
        <authorList>
            <person name="Kappler U."/>
            <person name="Davenport K."/>
            <person name="Beatson S."/>
            <person name="Lucas S."/>
            <person name="Lapidus A."/>
            <person name="Copeland A."/>
            <person name="Berry K.W."/>
            <person name="Glavina Del Rio T."/>
            <person name="Hammon N."/>
            <person name="Dalin E."/>
            <person name="Tice H."/>
            <person name="Pitluck S."/>
            <person name="Richardson P."/>
            <person name="Bruce D."/>
            <person name="Goodwin L.A."/>
            <person name="Han C."/>
            <person name="Tapia R."/>
            <person name="Detter J.C."/>
            <person name="Chang Y.J."/>
            <person name="Jeffries C.D."/>
            <person name="Land M."/>
            <person name="Hauser L."/>
            <person name="Kyrpides N.C."/>
            <person name="Goker M."/>
            <person name="Ivanova N."/>
            <person name="Klenk H.P."/>
            <person name="Woyke T."/>
        </authorList>
    </citation>
    <scope>NUCLEOTIDE SEQUENCE [LARGE SCALE GENOMIC DNA]</scope>
    <source>
        <strain evidence="4">ATCC 8093 / DSM 506 / JCM 20403 / CCM 1077 / IAM 12100 / NBRC 12443 / NCIMB 10456</strain>
    </source>
</reference>
<dbReference type="HOGENOM" id="CLU_2604353_0_0_5"/>
<dbReference type="Proteomes" id="UP000006633">
    <property type="component" value="Chromosome"/>
</dbReference>